<name>A0A3N4IDD6_ASCIM</name>
<protein>
    <submittedName>
        <fullName evidence="12">WD40 repeat-like protein</fullName>
    </submittedName>
</protein>
<organism evidence="12 13">
    <name type="scientific">Ascobolus immersus RN42</name>
    <dbReference type="NCBI Taxonomy" id="1160509"/>
    <lineage>
        <taxon>Eukaryota</taxon>
        <taxon>Fungi</taxon>
        <taxon>Dikarya</taxon>
        <taxon>Ascomycota</taxon>
        <taxon>Pezizomycotina</taxon>
        <taxon>Pezizomycetes</taxon>
        <taxon>Pezizales</taxon>
        <taxon>Ascobolaceae</taxon>
        <taxon>Ascobolus</taxon>
    </lineage>
</organism>
<keyword evidence="6" id="KW-0156">Chromatin regulator</keyword>
<dbReference type="FunFam" id="2.130.10.10:FF:000461">
    <property type="entry name" value="Chromatin assembly factor 1 subunit B"/>
    <property type="match status" value="1"/>
</dbReference>
<dbReference type="EMBL" id="ML119664">
    <property type="protein sequence ID" value="RPA83477.1"/>
    <property type="molecule type" value="Genomic_DNA"/>
</dbReference>
<dbReference type="OrthoDB" id="71227at2759"/>
<dbReference type="SMART" id="SM00320">
    <property type="entry name" value="WD40"/>
    <property type="match status" value="5"/>
</dbReference>
<evidence type="ECO:0000256" key="3">
    <source>
        <dbReference type="ARBA" id="ARBA00022574"/>
    </source>
</evidence>
<evidence type="ECO:0000259" key="11">
    <source>
        <dbReference type="Pfam" id="PF24105"/>
    </source>
</evidence>
<gene>
    <name evidence="12" type="ORF">BJ508DRAFT_413427</name>
</gene>
<dbReference type="InterPro" id="IPR015943">
    <property type="entry name" value="WD40/YVTN_repeat-like_dom_sf"/>
</dbReference>
<comment type="subcellular location">
    <subcellularLocation>
        <location evidence="1">Nucleus</location>
    </subcellularLocation>
</comment>
<feature type="compositionally biased region" description="Low complexity" evidence="10">
    <location>
        <begin position="260"/>
        <end position="276"/>
    </location>
</feature>
<dbReference type="GO" id="GO:0006334">
    <property type="term" value="P:nucleosome assembly"/>
    <property type="evidence" value="ECO:0007669"/>
    <property type="project" value="TreeGrafter"/>
</dbReference>
<feature type="repeat" description="WD" evidence="9">
    <location>
        <begin position="58"/>
        <end position="89"/>
    </location>
</feature>
<keyword evidence="8" id="KW-0539">Nucleus</keyword>
<dbReference type="GO" id="GO:0006335">
    <property type="term" value="P:DNA replication-dependent chromatin assembly"/>
    <property type="evidence" value="ECO:0007669"/>
    <property type="project" value="InterPro"/>
</dbReference>
<dbReference type="PROSITE" id="PS50082">
    <property type="entry name" value="WD_REPEATS_2"/>
    <property type="match status" value="4"/>
</dbReference>
<dbReference type="InterPro" id="IPR055410">
    <property type="entry name" value="Beta-prop_CAF1B_HIR1"/>
</dbReference>
<evidence type="ECO:0000256" key="10">
    <source>
        <dbReference type="SAM" id="MobiDB-lite"/>
    </source>
</evidence>
<keyword evidence="3 9" id="KW-0853">WD repeat</keyword>
<evidence type="ECO:0000256" key="5">
    <source>
        <dbReference type="ARBA" id="ARBA00022763"/>
    </source>
</evidence>
<feature type="domain" description="CAF1B/HIR1 beta-propeller" evidence="11">
    <location>
        <begin position="1"/>
        <end position="199"/>
    </location>
</feature>
<feature type="region of interest" description="Disordered" evidence="10">
    <location>
        <begin position="216"/>
        <end position="280"/>
    </location>
</feature>
<dbReference type="Pfam" id="PF24105">
    <property type="entry name" value="Beta-prop_CAF1B_HIR1"/>
    <property type="match status" value="2"/>
</dbReference>
<proteinExistence type="inferred from homology"/>
<evidence type="ECO:0000256" key="1">
    <source>
        <dbReference type="ARBA" id="ARBA00004123"/>
    </source>
</evidence>
<evidence type="ECO:0000313" key="13">
    <source>
        <dbReference type="Proteomes" id="UP000275078"/>
    </source>
</evidence>
<evidence type="ECO:0000256" key="7">
    <source>
        <dbReference type="ARBA" id="ARBA00023204"/>
    </source>
</evidence>
<evidence type="ECO:0000256" key="4">
    <source>
        <dbReference type="ARBA" id="ARBA00022737"/>
    </source>
</evidence>
<dbReference type="SUPFAM" id="SSF50978">
    <property type="entry name" value="WD40 repeat-like"/>
    <property type="match status" value="1"/>
</dbReference>
<dbReference type="InterPro" id="IPR001680">
    <property type="entry name" value="WD40_rpt"/>
</dbReference>
<dbReference type="Proteomes" id="UP000275078">
    <property type="component" value="Unassembled WGS sequence"/>
</dbReference>
<keyword evidence="4" id="KW-0677">Repeat</keyword>
<evidence type="ECO:0000256" key="9">
    <source>
        <dbReference type="PROSITE-ProRule" id="PRU00221"/>
    </source>
</evidence>
<dbReference type="PANTHER" id="PTHR15271">
    <property type="entry name" value="CHROMATIN ASSEMBLY FACTOR 1 SUBUNIT B"/>
    <property type="match status" value="1"/>
</dbReference>
<dbReference type="Gene3D" id="2.130.10.10">
    <property type="entry name" value="YVTN repeat-like/Quinoprotein amine dehydrogenase"/>
    <property type="match status" value="1"/>
</dbReference>
<evidence type="ECO:0000256" key="2">
    <source>
        <dbReference type="ARBA" id="ARBA00007306"/>
    </source>
</evidence>
<keyword evidence="7" id="KW-0234">DNA repair</keyword>
<feature type="compositionally biased region" description="Low complexity" evidence="10">
    <location>
        <begin position="647"/>
        <end position="666"/>
    </location>
</feature>
<dbReference type="GO" id="GO:0033186">
    <property type="term" value="C:CAF-1 complex"/>
    <property type="evidence" value="ECO:0007669"/>
    <property type="project" value="TreeGrafter"/>
</dbReference>
<dbReference type="AlphaFoldDB" id="A0A3N4IDD6"/>
<feature type="domain" description="CAF1B/HIR1 beta-propeller" evidence="11">
    <location>
        <begin position="294"/>
        <end position="526"/>
    </location>
</feature>
<feature type="compositionally biased region" description="Polar residues" evidence="10">
    <location>
        <begin position="235"/>
        <end position="249"/>
    </location>
</feature>
<evidence type="ECO:0000256" key="8">
    <source>
        <dbReference type="ARBA" id="ARBA00023242"/>
    </source>
</evidence>
<feature type="region of interest" description="Disordered" evidence="10">
    <location>
        <begin position="584"/>
        <end position="666"/>
    </location>
</feature>
<dbReference type="InterPro" id="IPR045145">
    <property type="entry name" value="PTHR15271"/>
</dbReference>
<dbReference type="PROSITE" id="PS50294">
    <property type="entry name" value="WD_REPEATS_REGION"/>
    <property type="match status" value="2"/>
</dbReference>
<reference evidence="12 13" key="1">
    <citation type="journal article" date="2018" name="Nat. Ecol. Evol.">
        <title>Pezizomycetes genomes reveal the molecular basis of ectomycorrhizal truffle lifestyle.</title>
        <authorList>
            <person name="Murat C."/>
            <person name="Payen T."/>
            <person name="Noel B."/>
            <person name="Kuo A."/>
            <person name="Morin E."/>
            <person name="Chen J."/>
            <person name="Kohler A."/>
            <person name="Krizsan K."/>
            <person name="Balestrini R."/>
            <person name="Da Silva C."/>
            <person name="Montanini B."/>
            <person name="Hainaut M."/>
            <person name="Levati E."/>
            <person name="Barry K.W."/>
            <person name="Belfiori B."/>
            <person name="Cichocki N."/>
            <person name="Clum A."/>
            <person name="Dockter R.B."/>
            <person name="Fauchery L."/>
            <person name="Guy J."/>
            <person name="Iotti M."/>
            <person name="Le Tacon F."/>
            <person name="Lindquist E.A."/>
            <person name="Lipzen A."/>
            <person name="Malagnac F."/>
            <person name="Mello A."/>
            <person name="Molinier V."/>
            <person name="Miyauchi S."/>
            <person name="Poulain J."/>
            <person name="Riccioni C."/>
            <person name="Rubini A."/>
            <person name="Sitrit Y."/>
            <person name="Splivallo R."/>
            <person name="Traeger S."/>
            <person name="Wang M."/>
            <person name="Zifcakova L."/>
            <person name="Wipf D."/>
            <person name="Zambonelli A."/>
            <person name="Paolocci F."/>
            <person name="Nowrousian M."/>
            <person name="Ottonello S."/>
            <person name="Baldrian P."/>
            <person name="Spatafora J.W."/>
            <person name="Henrissat B."/>
            <person name="Nagy L.G."/>
            <person name="Aury J.M."/>
            <person name="Wincker P."/>
            <person name="Grigoriev I.V."/>
            <person name="Bonfante P."/>
            <person name="Martin F.M."/>
        </authorList>
    </citation>
    <scope>NUCLEOTIDE SEQUENCE [LARGE SCALE GENOMIC DNA]</scope>
    <source>
        <strain evidence="12 13">RN42</strain>
    </source>
</reference>
<comment type="similarity">
    <text evidence="2">Belongs to the WD repeat HIR1 family.</text>
</comment>
<feature type="repeat" description="WD" evidence="9">
    <location>
        <begin position="118"/>
        <end position="159"/>
    </location>
</feature>
<feature type="region of interest" description="Disordered" evidence="10">
    <location>
        <begin position="529"/>
        <end position="572"/>
    </location>
</feature>
<keyword evidence="13" id="KW-1185">Reference proteome</keyword>
<dbReference type="GO" id="GO:0005634">
    <property type="term" value="C:nucleus"/>
    <property type="evidence" value="ECO:0007669"/>
    <property type="project" value="UniProtKB-SubCell"/>
</dbReference>
<feature type="repeat" description="WD" evidence="9">
    <location>
        <begin position="30"/>
        <end position="52"/>
    </location>
</feature>
<feature type="repeat" description="WD" evidence="9">
    <location>
        <begin position="160"/>
        <end position="201"/>
    </location>
</feature>
<dbReference type="InterPro" id="IPR036322">
    <property type="entry name" value="WD40_repeat_dom_sf"/>
</dbReference>
<dbReference type="STRING" id="1160509.A0A3N4IDD6"/>
<feature type="region of interest" description="Disordered" evidence="10">
    <location>
        <begin position="392"/>
        <end position="453"/>
    </location>
</feature>
<sequence>MKAVPLTIHWHDSNQPIYSAHFEQGGKGRLATAGGDNNVRLWKIEGEEEKKVVYLSTLIKHTQAVNVVRFCPRGELLASAGDDGNVILWVPTDPGSKMVAMGDETFEDKETWRLKHMCRSMGSEIYDLAWSPDGAFFITGSMDNVARVWNTQTGACVRQIAEHSHYVQGVAWDPLNEYVATQSSDRSVHIYALKTKDGQFSLSQHGKMAKMDLPARRISSGSPAPPDLPLKGSLVDNSPITSTPGTPNSFPLPMNPPLLTPSRRSSFSSSRRSTSPVPAMPLPAVKPMEFSPRIHRNTNIYYNETLTSFFRRLTFTPDGGLLLTPAGQYKITHPPTSEGGKQVDEIINTVYIYSRAGLNKPPVSHLPGHKKPSVAIRCSPKFYALRTEDSPTKNITIDSSGGDTDAGLSLPPPLSNEKAPPTPAGSTAAGPTSSPTSTEKDGSSASANPPPPPISAFNLPYRMVYAVATQDAVFIYDTQQITPLCVVSNLHYAAFTDLTWSADGLTLLMTSSDGYCSVVLFDPAELGDEVSPPAPKPKIPSSAPLGPPASPTPGMAPIFAQPSPPTSIVNDPIPTLSAVPNIVAASSSPLPPPRTTSPSPGVLGKRDNPSEAPVETPSEAPKRRRIAPTLIGATGTEYTVSTSGPVNNSATGNTSNTSTGNDDMAQ</sequence>
<feature type="compositionally biased region" description="Low complexity" evidence="10">
    <location>
        <begin position="424"/>
        <end position="447"/>
    </location>
</feature>
<evidence type="ECO:0000256" key="6">
    <source>
        <dbReference type="ARBA" id="ARBA00022853"/>
    </source>
</evidence>
<evidence type="ECO:0000313" key="12">
    <source>
        <dbReference type="EMBL" id="RPA83477.1"/>
    </source>
</evidence>
<keyword evidence="5" id="KW-0227">DNA damage</keyword>
<feature type="compositionally biased region" description="Polar residues" evidence="10">
    <location>
        <begin position="636"/>
        <end position="646"/>
    </location>
</feature>
<accession>A0A3N4IDD6</accession>
<dbReference type="GO" id="GO:0006281">
    <property type="term" value="P:DNA repair"/>
    <property type="evidence" value="ECO:0007669"/>
    <property type="project" value="UniProtKB-KW"/>
</dbReference>
<feature type="compositionally biased region" description="Polar residues" evidence="10">
    <location>
        <begin position="392"/>
        <end position="402"/>
    </location>
</feature>
<dbReference type="PANTHER" id="PTHR15271:SF4">
    <property type="entry name" value="CHROMATIN ASSEMBLY FACTOR 1 SUBUNIT B"/>
    <property type="match status" value="1"/>
</dbReference>